<sequence>MDACAELCSLAARLAREKPTPRRFLIELGTDAAGIRTGPFWFLDAAVGGRNVFSGAGFRSELDDGTRGQVRHFAGIVAVSARIGPGLTRWLSVHVGRDEEGSADGRLTDEAIEFAGLIRSGGLALSAAPDWISQHLCARSGG</sequence>
<dbReference type="OrthoDB" id="5004913at2"/>
<dbReference type="RefSeq" id="WP_100344212.1">
    <property type="nucleotide sequence ID" value="NZ_PGFB01000002.1"/>
</dbReference>
<protein>
    <submittedName>
        <fullName evidence="1">Uncharacterized protein</fullName>
    </submittedName>
</protein>
<dbReference type="Proteomes" id="UP000230161">
    <property type="component" value="Unassembled WGS sequence"/>
</dbReference>
<organism evidence="1 2">
    <name type="scientific">Compostimonas suwonensis</name>
    <dbReference type="NCBI Taxonomy" id="1048394"/>
    <lineage>
        <taxon>Bacteria</taxon>
        <taxon>Bacillati</taxon>
        <taxon>Actinomycetota</taxon>
        <taxon>Actinomycetes</taxon>
        <taxon>Micrococcales</taxon>
        <taxon>Microbacteriaceae</taxon>
        <taxon>Compostimonas</taxon>
    </lineage>
</organism>
<name>A0A2M9C086_9MICO</name>
<dbReference type="AlphaFoldDB" id="A0A2M9C086"/>
<keyword evidence="2" id="KW-1185">Reference proteome</keyword>
<gene>
    <name evidence="1" type="ORF">CLV54_1426</name>
</gene>
<comment type="caution">
    <text evidence="1">The sequence shown here is derived from an EMBL/GenBank/DDBJ whole genome shotgun (WGS) entry which is preliminary data.</text>
</comment>
<reference evidence="1 2" key="1">
    <citation type="submission" date="2017-11" db="EMBL/GenBank/DDBJ databases">
        <title>Genomic Encyclopedia of Archaeal and Bacterial Type Strains, Phase II (KMG-II): From Individual Species to Whole Genera.</title>
        <authorList>
            <person name="Goeker M."/>
        </authorList>
    </citation>
    <scope>NUCLEOTIDE SEQUENCE [LARGE SCALE GENOMIC DNA]</scope>
    <source>
        <strain evidence="1 2">DSM 25625</strain>
    </source>
</reference>
<accession>A0A2M9C086</accession>
<evidence type="ECO:0000313" key="1">
    <source>
        <dbReference type="EMBL" id="PJJ63751.1"/>
    </source>
</evidence>
<proteinExistence type="predicted"/>
<dbReference type="EMBL" id="PGFB01000002">
    <property type="protein sequence ID" value="PJJ63751.1"/>
    <property type="molecule type" value="Genomic_DNA"/>
</dbReference>
<evidence type="ECO:0000313" key="2">
    <source>
        <dbReference type="Proteomes" id="UP000230161"/>
    </source>
</evidence>